<dbReference type="OrthoDB" id="2015551at2759"/>
<accession>A0A482IAE7</accession>
<dbReference type="PANTHER" id="PTHR10003">
    <property type="entry name" value="SUPEROXIDE DISMUTASE CU-ZN -RELATED"/>
    <property type="match status" value="1"/>
</dbReference>
<dbReference type="Pfam" id="PF00080">
    <property type="entry name" value="Sod_Cu"/>
    <property type="match status" value="1"/>
</dbReference>
<dbReference type="KEGG" id="pxy:105383035"/>
<keyword evidence="7" id="KW-1133">Transmembrane helix</keyword>
<evidence type="ECO:0000256" key="2">
    <source>
        <dbReference type="ARBA" id="ARBA00022833"/>
    </source>
</evidence>
<proteinExistence type="evidence at transcript level"/>
<evidence type="ECO:0000256" key="1">
    <source>
        <dbReference type="ARBA" id="ARBA00022723"/>
    </source>
</evidence>
<dbReference type="PROSITE" id="PS00087">
    <property type="entry name" value="SOD_CU_ZN_1"/>
    <property type="match status" value="1"/>
</dbReference>
<dbReference type="CDD" id="cd00305">
    <property type="entry name" value="Cu-Zn_Superoxide_Dismutase"/>
    <property type="match status" value="1"/>
</dbReference>
<feature type="transmembrane region" description="Helical" evidence="7">
    <location>
        <begin position="44"/>
        <end position="64"/>
    </location>
</feature>
<reference evidence="9" key="1">
    <citation type="submission" date="2019-01" db="EMBL/GenBank/DDBJ databases">
        <authorList>
            <person name="Chen S."/>
            <person name="Su Y."/>
            <person name="Du S."/>
            <person name="Yang M."/>
        </authorList>
    </citation>
    <scope>NUCLEOTIDE SEQUENCE</scope>
    <source>
        <tissue evidence="9">Whole body</tissue>
    </source>
</reference>
<dbReference type="SMR" id="A0A482IAE7"/>
<evidence type="ECO:0000256" key="7">
    <source>
        <dbReference type="SAM" id="Phobius"/>
    </source>
</evidence>
<keyword evidence="7" id="KW-0472">Membrane</keyword>
<sequence length="248" mass="26162">MHSSNKLSYLQHDYDNICKTNCKQTYVNTKTVSDYLFQTHDANMTRLIVIILISLEIILSGVTAESRKAIAHLKSANVSGSIQFAETDDGIQVTGTIVGLGAGKYGFHIHELGDVSSCAAAGSHFNPQGLNHGGPENEERHVGDLGNIEFTADGVAVVNVTDKVISLRGANNILGRTLMLHEGEDDLGMGGDVGSLTTGNAGGRVACGVIGVCAPLEAWANSGASKTFVFVEFIFTAVSASVVYLIAY</sequence>
<organism evidence="9">
    <name type="scientific">Plutella xylostella</name>
    <name type="common">Diamondback moth</name>
    <name type="synonym">Plutella maculipennis</name>
    <dbReference type="NCBI Taxonomy" id="51655"/>
    <lineage>
        <taxon>Eukaryota</taxon>
        <taxon>Metazoa</taxon>
        <taxon>Ecdysozoa</taxon>
        <taxon>Arthropoda</taxon>
        <taxon>Hexapoda</taxon>
        <taxon>Insecta</taxon>
        <taxon>Pterygota</taxon>
        <taxon>Neoptera</taxon>
        <taxon>Endopterygota</taxon>
        <taxon>Lepidoptera</taxon>
        <taxon>Glossata</taxon>
        <taxon>Ditrysia</taxon>
        <taxon>Yponomeutoidea</taxon>
        <taxon>Plutellidae</taxon>
        <taxon>Plutella</taxon>
    </lineage>
</organism>
<comment type="cofactor">
    <cofactor evidence="6">
        <name>Zn(2+)</name>
        <dbReference type="ChEBI" id="CHEBI:29105"/>
    </cofactor>
    <text evidence="6">Binds 1 zinc ion per subunit.</text>
</comment>
<dbReference type="GO" id="GO:0005507">
    <property type="term" value="F:copper ion binding"/>
    <property type="evidence" value="ECO:0007669"/>
    <property type="project" value="InterPro"/>
</dbReference>
<dbReference type="Gene3D" id="2.60.40.200">
    <property type="entry name" value="Superoxide dismutase, copper/zinc binding domain"/>
    <property type="match status" value="1"/>
</dbReference>
<comment type="catalytic activity">
    <reaction evidence="5 6">
        <text>2 superoxide + 2 H(+) = H2O2 + O2</text>
        <dbReference type="Rhea" id="RHEA:20696"/>
        <dbReference type="ChEBI" id="CHEBI:15378"/>
        <dbReference type="ChEBI" id="CHEBI:15379"/>
        <dbReference type="ChEBI" id="CHEBI:16240"/>
        <dbReference type="ChEBI" id="CHEBI:18421"/>
        <dbReference type="EC" id="1.15.1.1"/>
    </reaction>
</comment>
<comment type="similarity">
    <text evidence="6">Belongs to the Cu-Zn superoxide dismutase family.</text>
</comment>
<keyword evidence="7" id="KW-0812">Transmembrane</keyword>
<dbReference type="PROSITE" id="PS00332">
    <property type="entry name" value="SOD_CU_ZN_2"/>
    <property type="match status" value="1"/>
</dbReference>
<gene>
    <name evidence="9" type="primary">SOD1</name>
</gene>
<keyword evidence="2 6" id="KW-0862">Zinc</keyword>
<evidence type="ECO:0000259" key="8">
    <source>
        <dbReference type="Pfam" id="PF00080"/>
    </source>
</evidence>
<dbReference type="EMBL" id="MK419879">
    <property type="protein sequence ID" value="QBO95448.1"/>
    <property type="molecule type" value="mRNA"/>
</dbReference>
<keyword evidence="4 6" id="KW-0560">Oxidoreductase</keyword>
<dbReference type="EC" id="1.15.1.1" evidence="6"/>
<dbReference type="SUPFAM" id="SSF49329">
    <property type="entry name" value="Cu,Zn superoxide dismutase-like"/>
    <property type="match status" value="1"/>
</dbReference>
<evidence type="ECO:0000313" key="9">
    <source>
        <dbReference type="EMBL" id="QBO95448.1"/>
    </source>
</evidence>
<comment type="function">
    <text evidence="6">Destroys radicals which are normally produced within the cells and which are toxic to biological systems.</text>
</comment>
<dbReference type="PRINTS" id="PR00068">
    <property type="entry name" value="CUZNDISMTASE"/>
</dbReference>
<dbReference type="InterPro" id="IPR036423">
    <property type="entry name" value="SOD-like_Cu/Zn_dom_sf"/>
</dbReference>
<dbReference type="GeneID" id="105383035"/>
<dbReference type="InterPro" id="IPR018152">
    <property type="entry name" value="SOD_Cu/Zn_BS"/>
</dbReference>
<protein>
    <recommendedName>
        <fullName evidence="6">Superoxide dismutase [Cu-Zn]</fullName>
        <ecNumber evidence="6">1.15.1.1</ecNumber>
    </recommendedName>
</protein>
<dbReference type="InterPro" id="IPR024134">
    <property type="entry name" value="SOD_Cu/Zn_/chaperone"/>
</dbReference>
<evidence type="ECO:0000256" key="4">
    <source>
        <dbReference type="ARBA" id="ARBA00023002"/>
    </source>
</evidence>
<comment type="cofactor">
    <cofactor evidence="6">
        <name>Cu cation</name>
        <dbReference type="ChEBI" id="CHEBI:23378"/>
    </cofactor>
    <text evidence="6">Binds 1 copper ion per subunit.</text>
</comment>
<name>A0A482IAE7_PLUXY</name>
<evidence type="ECO:0000256" key="3">
    <source>
        <dbReference type="ARBA" id="ARBA00022862"/>
    </source>
</evidence>
<evidence type="ECO:0000256" key="5">
    <source>
        <dbReference type="ARBA" id="ARBA00049204"/>
    </source>
</evidence>
<dbReference type="GO" id="GO:0004784">
    <property type="term" value="F:superoxide dismutase activity"/>
    <property type="evidence" value="ECO:0007669"/>
    <property type="project" value="UniProtKB-EC"/>
</dbReference>
<keyword evidence="3" id="KW-0049">Antioxidant</keyword>
<dbReference type="InterPro" id="IPR001424">
    <property type="entry name" value="SOD_Cu_Zn_dom"/>
</dbReference>
<evidence type="ECO:0000256" key="6">
    <source>
        <dbReference type="RuleBase" id="RU000393"/>
    </source>
</evidence>
<dbReference type="AlphaFoldDB" id="A0A482IAE7"/>
<keyword evidence="6" id="KW-0186">Copper</keyword>
<feature type="transmembrane region" description="Helical" evidence="7">
    <location>
        <begin position="228"/>
        <end position="247"/>
    </location>
</feature>
<feature type="domain" description="Superoxide dismutase copper/zinc binding" evidence="8">
    <location>
        <begin position="78"/>
        <end position="210"/>
    </location>
</feature>
<keyword evidence="1 6" id="KW-0479">Metal-binding</keyword>